<evidence type="ECO:0000313" key="3">
    <source>
        <dbReference type="Proteomes" id="UP000053424"/>
    </source>
</evidence>
<dbReference type="HOGENOM" id="CLU_2223583_0_0_1"/>
<reference evidence="3" key="2">
    <citation type="submission" date="2015-01" db="EMBL/GenBank/DDBJ databases">
        <title>Evolutionary Origins and Diversification of the Mycorrhizal Mutualists.</title>
        <authorList>
            <consortium name="DOE Joint Genome Institute"/>
            <consortium name="Mycorrhizal Genomics Consortium"/>
            <person name="Kohler A."/>
            <person name="Kuo A."/>
            <person name="Nagy L.G."/>
            <person name="Floudas D."/>
            <person name="Copeland A."/>
            <person name="Barry K.W."/>
            <person name="Cichocki N."/>
            <person name="Veneault-Fourrey C."/>
            <person name="LaButti K."/>
            <person name="Lindquist E.A."/>
            <person name="Lipzen A."/>
            <person name="Lundell T."/>
            <person name="Morin E."/>
            <person name="Murat C."/>
            <person name="Riley R."/>
            <person name="Ohm R."/>
            <person name="Sun H."/>
            <person name="Tunlid A."/>
            <person name="Henrissat B."/>
            <person name="Grigoriev I.V."/>
            <person name="Hibbett D.S."/>
            <person name="Martin F."/>
        </authorList>
    </citation>
    <scope>NUCLEOTIDE SEQUENCE [LARGE SCALE GENOMIC DNA]</scope>
    <source>
        <strain evidence="3">h7</strain>
    </source>
</reference>
<protein>
    <submittedName>
        <fullName evidence="2">Uncharacterized protein</fullName>
    </submittedName>
</protein>
<evidence type="ECO:0000313" key="2">
    <source>
        <dbReference type="EMBL" id="KIM40814.1"/>
    </source>
</evidence>
<gene>
    <name evidence="2" type="ORF">M413DRAFT_411621</name>
</gene>
<feature type="compositionally biased region" description="Basic and acidic residues" evidence="1">
    <location>
        <begin position="92"/>
        <end position="106"/>
    </location>
</feature>
<proteinExistence type="predicted"/>
<reference evidence="2 3" key="1">
    <citation type="submission" date="2014-04" db="EMBL/GenBank/DDBJ databases">
        <authorList>
            <consortium name="DOE Joint Genome Institute"/>
            <person name="Kuo A."/>
            <person name="Gay G."/>
            <person name="Dore J."/>
            <person name="Kohler A."/>
            <person name="Nagy L.G."/>
            <person name="Floudas D."/>
            <person name="Copeland A."/>
            <person name="Barry K.W."/>
            <person name="Cichocki N."/>
            <person name="Veneault-Fourrey C."/>
            <person name="LaButti K."/>
            <person name="Lindquist E.A."/>
            <person name="Lipzen A."/>
            <person name="Lundell T."/>
            <person name="Morin E."/>
            <person name="Murat C."/>
            <person name="Sun H."/>
            <person name="Tunlid A."/>
            <person name="Henrissat B."/>
            <person name="Grigoriev I.V."/>
            <person name="Hibbett D.S."/>
            <person name="Martin F."/>
            <person name="Nordberg H.P."/>
            <person name="Cantor M.N."/>
            <person name="Hua S.X."/>
        </authorList>
    </citation>
    <scope>NUCLEOTIDE SEQUENCE [LARGE SCALE GENOMIC DNA]</scope>
    <source>
        <strain evidence="3">h7</strain>
    </source>
</reference>
<dbReference type="AlphaFoldDB" id="A0A0C3C9C3"/>
<dbReference type="EMBL" id="KN831781">
    <property type="protein sequence ID" value="KIM40814.1"/>
    <property type="molecule type" value="Genomic_DNA"/>
</dbReference>
<sequence length="106" mass="11340">MSLSNVNSFSSTFFHTSASCRAIASQFTCSCQWRAYANRFWRLRTVKRRPRGGVDGRGGVSSAEGDEGRDSGFAAGVGDGRDSRSGAGVEDGGGRELLDNEKGRVE</sequence>
<dbReference type="Proteomes" id="UP000053424">
    <property type="component" value="Unassembled WGS sequence"/>
</dbReference>
<accession>A0A0C3C9C3</accession>
<name>A0A0C3C9C3_HEBCY</name>
<organism evidence="2 3">
    <name type="scientific">Hebeloma cylindrosporum</name>
    <dbReference type="NCBI Taxonomy" id="76867"/>
    <lineage>
        <taxon>Eukaryota</taxon>
        <taxon>Fungi</taxon>
        <taxon>Dikarya</taxon>
        <taxon>Basidiomycota</taxon>
        <taxon>Agaricomycotina</taxon>
        <taxon>Agaricomycetes</taxon>
        <taxon>Agaricomycetidae</taxon>
        <taxon>Agaricales</taxon>
        <taxon>Agaricineae</taxon>
        <taxon>Hymenogastraceae</taxon>
        <taxon>Hebeloma</taxon>
    </lineage>
</organism>
<keyword evidence="3" id="KW-1185">Reference proteome</keyword>
<feature type="region of interest" description="Disordered" evidence="1">
    <location>
        <begin position="49"/>
        <end position="106"/>
    </location>
</feature>
<evidence type="ECO:0000256" key="1">
    <source>
        <dbReference type="SAM" id="MobiDB-lite"/>
    </source>
</evidence>